<dbReference type="EMBL" id="CACRUF010000007">
    <property type="protein sequence ID" value="VYT64818.1"/>
    <property type="molecule type" value="Genomic_DNA"/>
</dbReference>
<dbReference type="Pfam" id="PF02565">
    <property type="entry name" value="RecO_C"/>
    <property type="match status" value="1"/>
</dbReference>
<proteinExistence type="predicted"/>
<dbReference type="GO" id="GO:0043590">
    <property type="term" value="C:bacterial nucleoid"/>
    <property type="evidence" value="ECO:0007669"/>
    <property type="project" value="TreeGrafter"/>
</dbReference>
<dbReference type="PANTHER" id="PTHR33991:SF1">
    <property type="entry name" value="DNA REPAIR PROTEIN RECO"/>
    <property type="match status" value="1"/>
</dbReference>
<reference evidence="2" key="1">
    <citation type="submission" date="2019-11" db="EMBL/GenBank/DDBJ databases">
        <authorList>
            <person name="Feng L."/>
        </authorList>
    </citation>
    <scope>NUCLEOTIDE SEQUENCE</scope>
    <source>
        <strain evidence="2">VdisparLFYP95</strain>
    </source>
</reference>
<dbReference type="AlphaFoldDB" id="A0A6N2YGB8"/>
<sequence>MKKLNGGFNTPAIVISRKKHKLYSVFTFITPSLGIIRASIPHKRMMTMRNSSYLRPFSAMYITVVPDGEYVNVTQIDGSYVVESLDVNLDNIAYAAVASELIQELFAMYDVDRKVFDTVVNYSKQIRRRNVQLGTIMLGWQLLSLAGVVPSANAFSHQDGIEPFWIQLKETTNLSISHSVKAGLPQILGYQWGEDTPIELPKTIWKELEKLLFAYCEQEIGKPLQSVKFLNSII</sequence>
<name>A0A6N2YGB8_9FIRM</name>
<keyword evidence="1" id="KW-0812">Transmembrane</keyword>
<dbReference type="RefSeq" id="WP_156718936.1">
    <property type="nucleotide sequence ID" value="NZ_CACRUF010000007.1"/>
</dbReference>
<dbReference type="PANTHER" id="PTHR33991">
    <property type="entry name" value="DNA REPAIR PROTEIN RECO"/>
    <property type="match status" value="1"/>
</dbReference>
<keyword evidence="1" id="KW-0472">Membrane</keyword>
<organism evidence="2">
    <name type="scientific">Veillonella dispar</name>
    <dbReference type="NCBI Taxonomy" id="39778"/>
    <lineage>
        <taxon>Bacteria</taxon>
        <taxon>Bacillati</taxon>
        <taxon>Bacillota</taxon>
        <taxon>Negativicutes</taxon>
        <taxon>Veillonellales</taxon>
        <taxon>Veillonellaceae</taxon>
        <taxon>Veillonella</taxon>
    </lineage>
</organism>
<evidence type="ECO:0000256" key="1">
    <source>
        <dbReference type="SAM" id="Phobius"/>
    </source>
</evidence>
<dbReference type="SUPFAM" id="SSF57863">
    <property type="entry name" value="ArfGap/RecO-like zinc finger"/>
    <property type="match status" value="1"/>
</dbReference>
<feature type="transmembrane region" description="Helical" evidence="1">
    <location>
        <begin position="20"/>
        <end position="40"/>
    </location>
</feature>
<dbReference type="GO" id="GO:0006302">
    <property type="term" value="P:double-strand break repair"/>
    <property type="evidence" value="ECO:0007669"/>
    <property type="project" value="TreeGrafter"/>
</dbReference>
<evidence type="ECO:0000313" key="2">
    <source>
        <dbReference type="EMBL" id="VYT64818.1"/>
    </source>
</evidence>
<dbReference type="InterPro" id="IPR037278">
    <property type="entry name" value="ARFGAP/RecO"/>
</dbReference>
<keyword evidence="1" id="KW-1133">Transmembrane helix</keyword>
<protein>
    <submittedName>
        <fullName evidence="2">DNA repair protein RecO</fullName>
    </submittedName>
</protein>
<gene>
    <name evidence="2" type="ORF">VDLFYP95_00362</name>
</gene>
<dbReference type="InterPro" id="IPR003717">
    <property type="entry name" value="RecO"/>
</dbReference>
<dbReference type="GO" id="GO:0006310">
    <property type="term" value="P:DNA recombination"/>
    <property type="evidence" value="ECO:0007669"/>
    <property type="project" value="InterPro"/>
</dbReference>
<accession>A0A6N2YGB8</accession>